<evidence type="ECO:0000313" key="2">
    <source>
        <dbReference type="EMBL" id="KKL19034.1"/>
    </source>
</evidence>
<feature type="non-terminal residue" evidence="2">
    <location>
        <position position="1"/>
    </location>
</feature>
<proteinExistence type="predicted"/>
<feature type="region of interest" description="Disordered" evidence="1">
    <location>
        <begin position="1"/>
        <end position="24"/>
    </location>
</feature>
<comment type="caution">
    <text evidence="2">The sequence shown here is derived from an EMBL/GenBank/DDBJ whole genome shotgun (WGS) entry which is preliminary data.</text>
</comment>
<reference evidence="2" key="1">
    <citation type="journal article" date="2015" name="Nature">
        <title>Complex archaea that bridge the gap between prokaryotes and eukaryotes.</title>
        <authorList>
            <person name="Spang A."/>
            <person name="Saw J.H."/>
            <person name="Jorgensen S.L."/>
            <person name="Zaremba-Niedzwiedzka K."/>
            <person name="Martijn J."/>
            <person name="Lind A.E."/>
            <person name="van Eijk R."/>
            <person name="Schleper C."/>
            <person name="Guy L."/>
            <person name="Ettema T.J."/>
        </authorList>
    </citation>
    <scope>NUCLEOTIDE SEQUENCE</scope>
</reference>
<sequence>ASGKGGRDFTAGLGATSQVPGDRDHGQVLMLPAGEVSNALKALRSGDIVFFIKDPARRVVGEIVGHIGILKLEAGEVFLIHASGKKSRQGKRGGQVVKLPFAKYAEDMPFKGVIITRFQ</sequence>
<evidence type="ECO:0008006" key="3">
    <source>
        <dbReference type="Google" id="ProtNLM"/>
    </source>
</evidence>
<accession>A0A0F9BAQ4</accession>
<gene>
    <name evidence="2" type="ORF">LCGC14_2469540</name>
</gene>
<dbReference type="SUPFAM" id="SSF54001">
    <property type="entry name" value="Cysteine proteinases"/>
    <property type="match status" value="1"/>
</dbReference>
<name>A0A0F9BAQ4_9ZZZZ</name>
<dbReference type="InterPro" id="IPR038765">
    <property type="entry name" value="Papain-like_cys_pep_sf"/>
</dbReference>
<organism evidence="2">
    <name type="scientific">marine sediment metagenome</name>
    <dbReference type="NCBI Taxonomy" id="412755"/>
    <lineage>
        <taxon>unclassified sequences</taxon>
        <taxon>metagenomes</taxon>
        <taxon>ecological metagenomes</taxon>
    </lineage>
</organism>
<protein>
    <recommendedName>
        <fullName evidence="3">NlpC/P60 domain-containing protein</fullName>
    </recommendedName>
</protein>
<dbReference type="AlphaFoldDB" id="A0A0F9BAQ4"/>
<evidence type="ECO:0000256" key="1">
    <source>
        <dbReference type="SAM" id="MobiDB-lite"/>
    </source>
</evidence>
<dbReference type="EMBL" id="LAZR01038635">
    <property type="protein sequence ID" value="KKL19034.1"/>
    <property type="molecule type" value="Genomic_DNA"/>
</dbReference>
<dbReference type="Gene3D" id="2.30.260.10">
    <property type="entry name" value="putative xylanase like domain"/>
    <property type="match status" value="1"/>
</dbReference>